<gene>
    <name evidence="14" type="ORF">F0145_10905</name>
</gene>
<evidence type="ECO:0000256" key="7">
    <source>
        <dbReference type="ARBA" id="ARBA00023186"/>
    </source>
</evidence>
<keyword evidence="15" id="KW-1185">Reference proteome</keyword>
<dbReference type="PANTHER" id="PTHR47529:SF1">
    <property type="entry name" value="PERIPLASMIC CHAPERONE PPID"/>
    <property type="match status" value="1"/>
</dbReference>
<evidence type="ECO:0000256" key="3">
    <source>
        <dbReference type="ARBA" id="ARBA00022519"/>
    </source>
</evidence>
<evidence type="ECO:0000256" key="8">
    <source>
        <dbReference type="ARBA" id="ARBA00038408"/>
    </source>
</evidence>
<keyword evidence="6 12" id="KW-0472">Membrane</keyword>
<evidence type="ECO:0000256" key="11">
    <source>
        <dbReference type="PROSITE-ProRule" id="PRU00278"/>
    </source>
</evidence>
<dbReference type="PROSITE" id="PS50198">
    <property type="entry name" value="PPIC_PPIASE_2"/>
    <property type="match status" value="1"/>
</dbReference>
<evidence type="ECO:0000256" key="6">
    <source>
        <dbReference type="ARBA" id="ARBA00023136"/>
    </source>
</evidence>
<comment type="similarity">
    <text evidence="8">Belongs to the PpiD chaperone family.</text>
</comment>
<dbReference type="Pfam" id="PF13623">
    <property type="entry name" value="SurA_N_2"/>
    <property type="match status" value="1"/>
</dbReference>
<dbReference type="EMBL" id="VWSF01000007">
    <property type="protein sequence ID" value="KAA5546397.1"/>
    <property type="molecule type" value="Genomic_DNA"/>
</dbReference>
<reference evidence="14 15" key="1">
    <citation type="submission" date="2019-09" db="EMBL/GenBank/DDBJ databases">
        <title>Genome sequence and assembly of Adhaeribacter sp.</title>
        <authorList>
            <person name="Chhetri G."/>
        </authorList>
    </citation>
    <scope>NUCLEOTIDE SEQUENCE [LARGE SCALE GENOMIC DNA]</scope>
    <source>
        <strain evidence="14 15">DK36</strain>
    </source>
</reference>
<evidence type="ECO:0000259" key="13">
    <source>
        <dbReference type="PROSITE" id="PS50198"/>
    </source>
</evidence>
<evidence type="ECO:0000256" key="1">
    <source>
        <dbReference type="ARBA" id="ARBA00004382"/>
    </source>
</evidence>
<keyword evidence="2" id="KW-1003">Cell membrane</keyword>
<dbReference type="Pfam" id="PF13616">
    <property type="entry name" value="Rotamase_3"/>
    <property type="match status" value="1"/>
</dbReference>
<evidence type="ECO:0000313" key="14">
    <source>
        <dbReference type="EMBL" id="KAA5546397.1"/>
    </source>
</evidence>
<feature type="domain" description="PpiC" evidence="13">
    <location>
        <begin position="343"/>
        <end position="444"/>
    </location>
</feature>
<keyword evidence="11 14" id="KW-0413">Isomerase</keyword>
<dbReference type="Gene3D" id="3.10.50.40">
    <property type="match status" value="2"/>
</dbReference>
<keyword evidence="11" id="KW-0697">Rotamase</keyword>
<name>A0A5M6DFQ6_9BACT</name>
<dbReference type="SUPFAM" id="SSF109998">
    <property type="entry name" value="Triger factor/SurA peptide-binding domain-like"/>
    <property type="match status" value="1"/>
</dbReference>
<evidence type="ECO:0000256" key="10">
    <source>
        <dbReference type="ARBA" id="ARBA00042775"/>
    </source>
</evidence>
<organism evidence="14 15">
    <name type="scientific">Adhaeribacter rhizoryzae</name>
    <dbReference type="NCBI Taxonomy" id="2607907"/>
    <lineage>
        <taxon>Bacteria</taxon>
        <taxon>Pseudomonadati</taxon>
        <taxon>Bacteroidota</taxon>
        <taxon>Cytophagia</taxon>
        <taxon>Cytophagales</taxon>
        <taxon>Hymenobacteraceae</taxon>
        <taxon>Adhaeribacter</taxon>
    </lineage>
</organism>
<comment type="caution">
    <text evidence="14">The sequence shown here is derived from an EMBL/GenBank/DDBJ whole genome shotgun (WGS) entry which is preliminary data.</text>
</comment>
<dbReference type="GO" id="GO:0005886">
    <property type="term" value="C:plasma membrane"/>
    <property type="evidence" value="ECO:0007669"/>
    <property type="project" value="UniProtKB-SubCell"/>
</dbReference>
<sequence>MALINNIRKKSGLAVGIIAMALLSFMVLGDLLGPNSRLLGGNDNVVGEIAGEEITIQEFEEALAGVKQNYAAQTGRQPGEEELASLREQTWGQLILKTAYQKEFDRLGITVSDEELVDMVQGNNIHPVIKQTFVNQQTGQFDRSLVVKYLRDDLPKAPVEQQAAWYNFENNLGPERQLTKYNNLIKLSHYITTAEAKRYQAEQTDKANVKYLFVPFFSIPDSAIKVTDSQLQAYLDENKEKYKVEESRSIEYITIPVKPSGEDSAAVQQDINAVVQQFAATENDSLFVKANSDAPYNGNWVNAGSLPEQLKGQALEQGKIYGPYNEGGIFIIHKVTGVKDGGAASARASHILIKPENDTPEAKAAAKTKAQDILNKIKGGADFAQMAAQNGQDGTAASGGDLGFFSEGAMVPPFEKAVFGATAAGLLPNLVETDFGYHVVKVTAPKTTRNYQVATVIRSISSSDATRDAAFRKADELASTVKSLEDLRQRAIQDKTLARTEAKNIRVGDRAVNNLTNARELVRWAFNDKTNVGEVSPVFEIGDQFVVAALSAETEKGYAKVADIREELTAAVRNEEKAKQIIAKLSKLQGPLEQMATKYGSEAVVRSANGVTFASGTIEGLGYDPIATGKVFGLKQGARSKPFEGQNGVVVAELTNIEKINFSGDMSGVKKNIEMSRSGRAEGSAYQLIREKSDIKDERVKFF</sequence>
<dbReference type="InterPro" id="IPR046357">
    <property type="entry name" value="PPIase_dom_sf"/>
</dbReference>
<keyword evidence="3" id="KW-0997">Cell inner membrane</keyword>
<dbReference type="GO" id="GO:0003755">
    <property type="term" value="F:peptidyl-prolyl cis-trans isomerase activity"/>
    <property type="evidence" value="ECO:0007669"/>
    <property type="project" value="UniProtKB-KW"/>
</dbReference>
<protein>
    <recommendedName>
        <fullName evidence="9">Periplasmic chaperone PpiD</fullName>
    </recommendedName>
    <alternativeName>
        <fullName evidence="10">Periplasmic folding chaperone</fullName>
    </alternativeName>
</protein>
<evidence type="ECO:0000313" key="15">
    <source>
        <dbReference type="Proteomes" id="UP000323426"/>
    </source>
</evidence>
<keyword evidence="4 12" id="KW-0812">Transmembrane</keyword>
<evidence type="ECO:0000256" key="4">
    <source>
        <dbReference type="ARBA" id="ARBA00022692"/>
    </source>
</evidence>
<dbReference type="InterPro" id="IPR000297">
    <property type="entry name" value="PPIase_PpiC"/>
</dbReference>
<keyword evidence="5 12" id="KW-1133">Transmembrane helix</keyword>
<dbReference type="Proteomes" id="UP000323426">
    <property type="component" value="Unassembled WGS sequence"/>
</dbReference>
<evidence type="ECO:0000256" key="2">
    <source>
        <dbReference type="ARBA" id="ARBA00022475"/>
    </source>
</evidence>
<dbReference type="RefSeq" id="WP_150088446.1">
    <property type="nucleotide sequence ID" value="NZ_VWSF01000007.1"/>
</dbReference>
<accession>A0A5M6DFQ6</accession>
<dbReference type="InterPro" id="IPR027304">
    <property type="entry name" value="Trigger_fact/SurA_dom_sf"/>
</dbReference>
<dbReference type="AlphaFoldDB" id="A0A5M6DFQ6"/>
<evidence type="ECO:0000256" key="12">
    <source>
        <dbReference type="SAM" id="Phobius"/>
    </source>
</evidence>
<dbReference type="Gene3D" id="1.10.4030.10">
    <property type="entry name" value="Porin chaperone SurA, peptide-binding domain"/>
    <property type="match status" value="2"/>
</dbReference>
<evidence type="ECO:0000256" key="9">
    <source>
        <dbReference type="ARBA" id="ARBA00040743"/>
    </source>
</evidence>
<comment type="subcellular location">
    <subcellularLocation>
        <location evidence="1">Cell inner membrane</location>
        <topology evidence="1">Single-pass type II membrane protein</topology>
        <orientation evidence="1">Periplasmic side</orientation>
    </subcellularLocation>
</comment>
<dbReference type="SUPFAM" id="SSF54534">
    <property type="entry name" value="FKBP-like"/>
    <property type="match status" value="1"/>
</dbReference>
<feature type="transmembrane region" description="Helical" evidence="12">
    <location>
        <begin position="12"/>
        <end position="32"/>
    </location>
</feature>
<keyword evidence="7" id="KW-0143">Chaperone</keyword>
<dbReference type="PANTHER" id="PTHR47529">
    <property type="entry name" value="PEPTIDYL-PROLYL CIS-TRANS ISOMERASE D"/>
    <property type="match status" value="1"/>
</dbReference>
<evidence type="ECO:0000256" key="5">
    <source>
        <dbReference type="ARBA" id="ARBA00022989"/>
    </source>
</evidence>
<proteinExistence type="inferred from homology"/>
<dbReference type="InterPro" id="IPR052029">
    <property type="entry name" value="PpiD_chaperone"/>
</dbReference>